<dbReference type="EMBL" id="PDCK01000045">
    <property type="protein sequence ID" value="PRQ21258.1"/>
    <property type="molecule type" value="Genomic_DNA"/>
</dbReference>
<accession>A0A2P6PH78</accession>
<dbReference type="Proteomes" id="UP000238479">
    <property type="component" value="Chromosome 7"/>
</dbReference>
<proteinExistence type="predicted"/>
<gene>
    <name evidence="1" type="ORF">RchiOBHm_Chr7g0237211</name>
</gene>
<evidence type="ECO:0000313" key="2">
    <source>
        <dbReference type="Proteomes" id="UP000238479"/>
    </source>
</evidence>
<reference evidence="1 2" key="1">
    <citation type="journal article" date="2018" name="Nat. Genet.">
        <title>The Rosa genome provides new insights in the design of modern roses.</title>
        <authorList>
            <person name="Bendahmane M."/>
        </authorList>
    </citation>
    <scope>NUCLEOTIDE SEQUENCE [LARGE SCALE GENOMIC DNA]</scope>
    <source>
        <strain evidence="2">cv. Old Blush</strain>
    </source>
</reference>
<dbReference type="Gramene" id="PRQ21258">
    <property type="protein sequence ID" value="PRQ21258"/>
    <property type="gene ID" value="RchiOBHm_Chr7g0237211"/>
</dbReference>
<keyword evidence="2" id="KW-1185">Reference proteome</keyword>
<organism evidence="1 2">
    <name type="scientific">Rosa chinensis</name>
    <name type="common">China rose</name>
    <dbReference type="NCBI Taxonomy" id="74649"/>
    <lineage>
        <taxon>Eukaryota</taxon>
        <taxon>Viridiplantae</taxon>
        <taxon>Streptophyta</taxon>
        <taxon>Embryophyta</taxon>
        <taxon>Tracheophyta</taxon>
        <taxon>Spermatophyta</taxon>
        <taxon>Magnoliopsida</taxon>
        <taxon>eudicotyledons</taxon>
        <taxon>Gunneridae</taxon>
        <taxon>Pentapetalae</taxon>
        <taxon>rosids</taxon>
        <taxon>fabids</taxon>
        <taxon>Rosales</taxon>
        <taxon>Rosaceae</taxon>
        <taxon>Rosoideae</taxon>
        <taxon>Rosoideae incertae sedis</taxon>
        <taxon>Rosa</taxon>
    </lineage>
</organism>
<sequence>MVSFAYRDREIKRGGKVRRWERKTQQQIYAISNLKLKETTDSREREEHGESRRFLGFDLRKNMGTGRERTMRISVLGFI</sequence>
<evidence type="ECO:0000313" key="1">
    <source>
        <dbReference type="EMBL" id="PRQ21258.1"/>
    </source>
</evidence>
<name>A0A2P6PH78_ROSCH</name>
<comment type="caution">
    <text evidence="1">The sequence shown here is derived from an EMBL/GenBank/DDBJ whole genome shotgun (WGS) entry which is preliminary data.</text>
</comment>
<protein>
    <submittedName>
        <fullName evidence="1">Uncharacterized protein</fullName>
    </submittedName>
</protein>
<dbReference type="AlphaFoldDB" id="A0A2P6PH78"/>